<keyword evidence="1" id="KW-0472">Membrane</keyword>
<dbReference type="RefSeq" id="XP_033234379.1">
    <property type="nucleotide sequence ID" value="XM_033378488.1"/>
</dbReference>
<feature type="transmembrane region" description="Helical" evidence="1">
    <location>
        <begin position="12"/>
        <end position="32"/>
    </location>
</feature>
<name>A0A6I8VUU6_DROPS</name>
<feature type="transmembrane region" description="Helical" evidence="1">
    <location>
        <begin position="102"/>
        <end position="123"/>
    </location>
</feature>
<dbReference type="Proteomes" id="UP000001819">
    <property type="component" value="Chromosome 3"/>
</dbReference>
<accession>A0A6I8VUU6</accession>
<dbReference type="InParanoid" id="A0A6I8VUU6"/>
<feature type="transmembrane region" description="Helical" evidence="1">
    <location>
        <begin position="39"/>
        <end position="64"/>
    </location>
</feature>
<reference evidence="2" key="1">
    <citation type="submission" date="2024-06" db="UniProtKB">
        <authorList>
            <consortium name="RefSeq"/>
        </authorList>
    </citation>
    <scope>NUCLEOTIDE SEQUENCE [LARGE SCALE GENOMIC DNA]</scope>
    <source>
        <strain evidence="2">MV2-25</strain>
    </source>
</reference>
<evidence type="ECO:0000313" key="3">
    <source>
        <dbReference type="RefSeq" id="XP_033234379.1"/>
    </source>
</evidence>
<organism evidence="2 3">
    <name type="scientific">Drosophila pseudoobscura pseudoobscura</name>
    <name type="common">Fruit fly</name>
    <dbReference type="NCBI Taxonomy" id="46245"/>
    <lineage>
        <taxon>Eukaryota</taxon>
        <taxon>Metazoa</taxon>
        <taxon>Ecdysozoa</taxon>
        <taxon>Arthropoda</taxon>
        <taxon>Hexapoda</taxon>
        <taxon>Insecta</taxon>
        <taxon>Pterygota</taxon>
        <taxon>Neoptera</taxon>
        <taxon>Endopterygota</taxon>
        <taxon>Diptera</taxon>
        <taxon>Brachycera</taxon>
        <taxon>Muscomorpha</taxon>
        <taxon>Ephydroidea</taxon>
        <taxon>Drosophilidae</taxon>
        <taxon>Drosophila</taxon>
        <taxon>Sophophora</taxon>
    </lineage>
</organism>
<evidence type="ECO:0000256" key="1">
    <source>
        <dbReference type="SAM" id="Phobius"/>
    </source>
</evidence>
<keyword evidence="2" id="KW-1185">Reference proteome</keyword>
<dbReference type="KEGG" id="dpo:117183695"/>
<reference evidence="3" key="2">
    <citation type="submission" date="2025-08" db="UniProtKB">
        <authorList>
            <consortium name="RefSeq"/>
        </authorList>
    </citation>
    <scope>IDENTIFICATION</scope>
    <source>
        <strain evidence="3">MV-25-SWS-2005</strain>
        <tissue evidence="3">Whole body</tissue>
    </source>
</reference>
<keyword evidence="1" id="KW-1133">Transmembrane helix</keyword>
<dbReference type="AlphaFoldDB" id="A0A6I8VUU6"/>
<gene>
    <name evidence="3" type="primary">LOC117183695</name>
</gene>
<keyword evidence="1" id="KW-0812">Transmembrane</keyword>
<proteinExistence type="predicted"/>
<evidence type="ECO:0000313" key="2">
    <source>
        <dbReference type="Proteomes" id="UP000001819"/>
    </source>
</evidence>
<protein>
    <submittedName>
        <fullName evidence="3">Uncharacterized protein</fullName>
    </submittedName>
</protein>
<sequence length="135" mass="15326">MVCGDARTRAAAVGVFAIIFVIVLLLLSAFYTGEIERDWAYYLQAVLWFLIVPTAVALLIGLYYENSFIVMVWLIVASVIGVILTILHIIALTQLIDDKDIIINSIFFIIHIVFFACCVWFPYKFYSTISDSDPY</sequence>
<feature type="transmembrane region" description="Helical" evidence="1">
    <location>
        <begin position="70"/>
        <end position="90"/>
    </location>
</feature>